<evidence type="ECO:0000313" key="11">
    <source>
        <dbReference type="EMBL" id="OAI07427.1"/>
    </source>
</evidence>
<evidence type="ECO:0000256" key="1">
    <source>
        <dbReference type="ARBA" id="ARBA00004167"/>
    </source>
</evidence>
<dbReference type="EMBL" id="LUUG01000082">
    <property type="protein sequence ID" value="OAI02843.1"/>
    <property type="molecule type" value="Genomic_DNA"/>
</dbReference>
<comment type="function">
    <text evidence="9">Part of the twin-arginine translocation (Tat) system that transports large folded proteins containing a characteristic twin-arginine motif in their signal peptide across membranes. Together with TatC, TatB is part of a receptor directly interacting with Tat signal peptides. TatB may form an oligomeric binding site that transiently accommodates folded Tat precursor proteins before their translocation.</text>
</comment>
<evidence type="ECO:0000313" key="13">
    <source>
        <dbReference type="Proteomes" id="UP000078090"/>
    </source>
</evidence>
<dbReference type="AlphaFoldDB" id="A0A177MNR1"/>
<evidence type="ECO:0000313" key="10">
    <source>
        <dbReference type="EMBL" id="OAI02843.1"/>
    </source>
</evidence>
<evidence type="ECO:0000256" key="7">
    <source>
        <dbReference type="ARBA" id="ARBA00023010"/>
    </source>
</evidence>
<evidence type="ECO:0000256" key="4">
    <source>
        <dbReference type="ARBA" id="ARBA00022692"/>
    </source>
</evidence>
<dbReference type="Proteomes" id="UP000078090">
    <property type="component" value="Unassembled WGS sequence"/>
</dbReference>
<evidence type="ECO:0000256" key="3">
    <source>
        <dbReference type="ARBA" id="ARBA00022475"/>
    </source>
</evidence>
<dbReference type="GO" id="GO:0033281">
    <property type="term" value="C:TAT protein transport complex"/>
    <property type="evidence" value="ECO:0007669"/>
    <property type="project" value="UniProtKB-UniRule"/>
</dbReference>
<evidence type="ECO:0000256" key="2">
    <source>
        <dbReference type="ARBA" id="ARBA00022448"/>
    </source>
</evidence>
<keyword evidence="6 9" id="KW-1133">Transmembrane helix</keyword>
<dbReference type="GO" id="GO:0043953">
    <property type="term" value="P:protein transport by the Tat complex"/>
    <property type="evidence" value="ECO:0007669"/>
    <property type="project" value="UniProtKB-UniRule"/>
</dbReference>
<comment type="subcellular location">
    <subcellularLocation>
        <location evidence="9">Cell membrane</location>
        <topology evidence="9">Single-pass membrane protein</topology>
    </subcellularLocation>
    <subcellularLocation>
        <location evidence="1">Membrane</location>
        <topology evidence="1">Single-pass membrane protein</topology>
    </subcellularLocation>
</comment>
<comment type="subunit">
    <text evidence="9">The Tat system comprises two distinct complexes: a TatABC complex, containing multiple copies of TatA, TatB and TatC subunits, and a separate TatA complex, containing only TatA subunits. Substrates initially bind to the TatABC complex, which probably triggers association of the separate TatA complex to form the active translocon.</text>
</comment>
<keyword evidence="7 9" id="KW-0811">Translocation</keyword>
<keyword evidence="5 9" id="KW-0653">Protein transport</keyword>
<dbReference type="EMBL" id="LUUH01000028">
    <property type="protein sequence ID" value="OAI07427.1"/>
    <property type="molecule type" value="Genomic_DNA"/>
</dbReference>
<dbReference type="HAMAP" id="MF_00237">
    <property type="entry name" value="TatB"/>
    <property type="match status" value="1"/>
</dbReference>
<dbReference type="PANTHER" id="PTHR33162:SF1">
    <property type="entry name" value="SEC-INDEPENDENT PROTEIN TRANSLOCASE PROTEIN TATA, CHLOROPLASTIC"/>
    <property type="match status" value="1"/>
</dbReference>
<dbReference type="InterPro" id="IPR003369">
    <property type="entry name" value="TatA/B/E"/>
</dbReference>
<comment type="caution">
    <text evidence="11">The sequence shown here is derived from an EMBL/GenBank/DDBJ whole genome shotgun (WGS) entry which is preliminary data.</text>
</comment>
<evidence type="ECO:0000256" key="6">
    <source>
        <dbReference type="ARBA" id="ARBA00022989"/>
    </source>
</evidence>
<dbReference type="GO" id="GO:0008320">
    <property type="term" value="F:protein transmembrane transporter activity"/>
    <property type="evidence" value="ECO:0007669"/>
    <property type="project" value="UniProtKB-UniRule"/>
</dbReference>
<dbReference type="NCBIfam" id="TIGR01410">
    <property type="entry name" value="tatB"/>
    <property type="match status" value="1"/>
</dbReference>
<comment type="similarity">
    <text evidence="9">Belongs to the TatB family.</text>
</comment>
<keyword evidence="2 9" id="KW-0813">Transport</keyword>
<dbReference type="Proteomes" id="UP000077763">
    <property type="component" value="Unassembled WGS sequence"/>
</dbReference>
<protein>
    <recommendedName>
        <fullName evidence="9">Sec-independent protein translocase protein TatB</fullName>
    </recommendedName>
</protein>
<dbReference type="OrthoDB" id="9816005at2"/>
<keyword evidence="8 9" id="KW-0472">Membrane</keyword>
<proteinExistence type="inferred from homology"/>
<evidence type="ECO:0000313" key="12">
    <source>
        <dbReference type="Proteomes" id="UP000077763"/>
    </source>
</evidence>
<gene>
    <name evidence="9" type="primary">tatB</name>
    <name evidence="10" type="ORF">A1332_02805</name>
    <name evidence="11" type="ORF">A1353_07025</name>
</gene>
<keyword evidence="4 9" id="KW-0812">Transmembrane</keyword>
<dbReference type="PRINTS" id="PR01506">
    <property type="entry name" value="TATBPROTEIN"/>
</dbReference>
<organism evidence="11 12">
    <name type="scientific">Methylomonas methanica</name>
    <dbReference type="NCBI Taxonomy" id="421"/>
    <lineage>
        <taxon>Bacteria</taxon>
        <taxon>Pseudomonadati</taxon>
        <taxon>Pseudomonadota</taxon>
        <taxon>Gammaproteobacteria</taxon>
        <taxon>Methylococcales</taxon>
        <taxon>Methylococcaceae</taxon>
        <taxon>Methylomonas</taxon>
    </lineage>
</organism>
<accession>A0A177MNR1</accession>
<dbReference type="Gene3D" id="1.20.5.3310">
    <property type="match status" value="1"/>
</dbReference>
<sequence length="107" mass="11592">MFDVGFSELLMVGLVALLVLGPEKLPKAARLAGFWVGKARTVLATAKAEIKQELHAEEMRQLIQQQSIAGELQKVVQDTQSALDDINFNAQAATEINQDDDKPSTAG</sequence>
<dbReference type="Pfam" id="PF02416">
    <property type="entry name" value="TatA_B_E"/>
    <property type="match status" value="1"/>
</dbReference>
<dbReference type="RefSeq" id="WP_020484215.1">
    <property type="nucleotide sequence ID" value="NZ_LUUG01000082.1"/>
</dbReference>
<evidence type="ECO:0000256" key="9">
    <source>
        <dbReference type="HAMAP-Rule" id="MF_00237"/>
    </source>
</evidence>
<dbReference type="PANTHER" id="PTHR33162">
    <property type="entry name" value="SEC-INDEPENDENT PROTEIN TRANSLOCASE PROTEIN TATA, CHLOROPLASTIC"/>
    <property type="match status" value="1"/>
</dbReference>
<keyword evidence="3 9" id="KW-1003">Cell membrane</keyword>
<evidence type="ECO:0000256" key="8">
    <source>
        <dbReference type="ARBA" id="ARBA00023136"/>
    </source>
</evidence>
<dbReference type="InterPro" id="IPR018448">
    <property type="entry name" value="TatB"/>
</dbReference>
<name>A0A177MNR1_METMH</name>
<reference evidence="12 13" key="1">
    <citation type="submission" date="2016-03" db="EMBL/GenBank/DDBJ databases">
        <authorList>
            <person name="Ploux O."/>
        </authorList>
    </citation>
    <scope>NUCLEOTIDE SEQUENCE [LARGE SCALE GENOMIC DNA]</scope>
    <source>
        <strain evidence="10 13">R-45363</strain>
        <strain evidence="11 12">R-45371</strain>
    </source>
</reference>
<evidence type="ECO:0000256" key="5">
    <source>
        <dbReference type="ARBA" id="ARBA00022927"/>
    </source>
</evidence>